<dbReference type="InterPro" id="IPR011491">
    <property type="entry name" value="FlgE_D2"/>
</dbReference>
<dbReference type="InterPro" id="IPR010930">
    <property type="entry name" value="Flg_bb/hook_C_dom"/>
</dbReference>
<reference evidence="9" key="1">
    <citation type="journal article" date="2020" name="mSystems">
        <title>Genome- and Community-Level Interaction Insights into Carbon Utilization and Element Cycling Functions of Hydrothermarchaeota in Hydrothermal Sediment.</title>
        <authorList>
            <person name="Zhou Z."/>
            <person name="Liu Y."/>
            <person name="Xu W."/>
            <person name="Pan J."/>
            <person name="Luo Z.H."/>
            <person name="Li M."/>
        </authorList>
    </citation>
    <scope>NUCLEOTIDE SEQUENCE [LARGE SCALE GENOMIC DNA]</scope>
    <source>
        <strain evidence="9">SpSt-106</strain>
    </source>
</reference>
<comment type="subcellular location">
    <subcellularLocation>
        <location evidence="1 5">Bacterial flagellum basal body</location>
    </subcellularLocation>
</comment>
<gene>
    <name evidence="9" type="ORF">ENM15_04610</name>
</gene>
<dbReference type="AlphaFoldDB" id="A0A7V6CDR3"/>
<dbReference type="Pfam" id="PF07559">
    <property type="entry name" value="FlgE_D2"/>
    <property type="match status" value="1"/>
</dbReference>
<comment type="function">
    <text evidence="5">A flexible structure which links the flagellar filament to the drive apparatus in the basal body.</text>
</comment>
<organism evidence="9">
    <name type="scientific">Thermodesulfobacterium geofontis</name>
    <dbReference type="NCBI Taxonomy" id="1295609"/>
    <lineage>
        <taxon>Bacteria</taxon>
        <taxon>Pseudomonadati</taxon>
        <taxon>Thermodesulfobacteriota</taxon>
        <taxon>Thermodesulfobacteria</taxon>
        <taxon>Thermodesulfobacteriales</taxon>
        <taxon>Thermodesulfobacteriaceae</taxon>
        <taxon>Thermodesulfobacterium</taxon>
    </lineage>
</organism>
<sequence length="546" mass="59724">MGLTDALFTGTSGLRSLGHGMSVVGDNVANLNTTAFKGSRVSFSDIMAQSINTASGSGQLGRGATLQALYPIFTQGSFESTANPTDLAIAGNGFFIVNDPRATGRAFYTRDGQFMIDKEGYLVNAAGLRVQGWKIDEATGDITGAITDIRIDRSSPPVKTSLIDVITNLNAEIERNVTIDNTNDAIFGDNSITDNDQVTLWGKWDATLATPLATTDYHYRTSLYVYDSLGTPHEITIYYRAVNLTDGTTTKPVYEFLVTCNPDEDLRQGFNDPQNYPDLYSKRGVLMYGLLEFDTQGNVKNFLNVYRYGWDANNDQYQLVRIVNNNGMPQITDAGGNYLDSFANSQYFTTTIGALGANAYPVLIADFLGIQVATNGNEDPAATRNLQPVELNFGYYYDGTSWRSETVRTTQYSAPFSTLFYDQNGYGPGTLESIAADNEGRITGYYSNGMVIPLWMVALANFNSPERLQKVGGNLFKETTHSGPPVTGKPGTNGLGTIAPNSIEQSNVDLGEQFVKMIIFQRGFQADARIITVSDSMLEELINLKR</sequence>
<dbReference type="InterPro" id="IPR020013">
    <property type="entry name" value="Flagellar_FlgE/F/G"/>
</dbReference>
<accession>A0A7V6CDR3</accession>
<keyword evidence="9" id="KW-0282">Flagellum</keyword>
<dbReference type="Gene3D" id="2.60.98.20">
    <property type="entry name" value="Flagellar hook protein FlgE"/>
    <property type="match status" value="1"/>
</dbReference>
<dbReference type="GO" id="GO:0005829">
    <property type="term" value="C:cytosol"/>
    <property type="evidence" value="ECO:0007669"/>
    <property type="project" value="TreeGrafter"/>
</dbReference>
<comment type="similarity">
    <text evidence="2 5">Belongs to the flagella basal body rod proteins family.</text>
</comment>
<feature type="domain" description="Flagellar hook protein FlgE D2" evidence="7">
    <location>
        <begin position="206"/>
        <end position="426"/>
    </location>
</feature>
<dbReference type="InterPro" id="IPR053967">
    <property type="entry name" value="LlgE_F_G-like_D1"/>
</dbReference>
<keyword evidence="4 5" id="KW-0975">Bacterial flagellum</keyword>
<evidence type="ECO:0000256" key="1">
    <source>
        <dbReference type="ARBA" id="ARBA00004117"/>
    </source>
</evidence>
<keyword evidence="9" id="KW-0969">Cilium</keyword>
<evidence type="ECO:0000256" key="3">
    <source>
        <dbReference type="ARBA" id="ARBA00019015"/>
    </source>
</evidence>
<dbReference type="Pfam" id="PF06429">
    <property type="entry name" value="Flg_bbr_C"/>
    <property type="match status" value="1"/>
</dbReference>
<dbReference type="InterPro" id="IPR037058">
    <property type="entry name" value="Falgellar_hook_FlgE_sf"/>
</dbReference>
<evidence type="ECO:0000259" key="6">
    <source>
        <dbReference type="Pfam" id="PF06429"/>
    </source>
</evidence>
<keyword evidence="9" id="KW-0966">Cell projection</keyword>
<comment type="caution">
    <text evidence="9">The sequence shown here is derived from an EMBL/GenBank/DDBJ whole genome shotgun (WGS) entry which is preliminary data.</text>
</comment>
<dbReference type="GO" id="GO:0009425">
    <property type="term" value="C:bacterial-type flagellum basal body"/>
    <property type="evidence" value="ECO:0007669"/>
    <property type="project" value="UniProtKB-SubCell"/>
</dbReference>
<dbReference type="NCBIfam" id="TIGR03506">
    <property type="entry name" value="FlgEFG_subfam"/>
    <property type="match status" value="1"/>
</dbReference>
<evidence type="ECO:0000259" key="7">
    <source>
        <dbReference type="Pfam" id="PF07559"/>
    </source>
</evidence>
<evidence type="ECO:0000256" key="2">
    <source>
        <dbReference type="ARBA" id="ARBA00009677"/>
    </source>
</evidence>
<dbReference type="GO" id="GO:0009424">
    <property type="term" value="C:bacterial-type flagellum hook"/>
    <property type="evidence" value="ECO:0007669"/>
    <property type="project" value="TreeGrafter"/>
</dbReference>
<dbReference type="InterPro" id="IPR037925">
    <property type="entry name" value="FlgE/F/G-like"/>
</dbReference>
<evidence type="ECO:0000259" key="8">
    <source>
        <dbReference type="Pfam" id="PF22692"/>
    </source>
</evidence>
<dbReference type="GO" id="GO:0071978">
    <property type="term" value="P:bacterial-type flagellum-dependent swarming motility"/>
    <property type="evidence" value="ECO:0007669"/>
    <property type="project" value="TreeGrafter"/>
</dbReference>
<name>A0A7V6CDR3_9BACT</name>
<dbReference type="Pfam" id="PF22692">
    <property type="entry name" value="LlgE_F_G_D1"/>
    <property type="match status" value="1"/>
</dbReference>
<dbReference type="EMBL" id="DRWR01000081">
    <property type="protein sequence ID" value="HHQ16078.1"/>
    <property type="molecule type" value="Genomic_DNA"/>
</dbReference>
<dbReference type="PANTHER" id="PTHR30435">
    <property type="entry name" value="FLAGELLAR PROTEIN"/>
    <property type="match status" value="1"/>
</dbReference>
<evidence type="ECO:0000313" key="9">
    <source>
        <dbReference type="EMBL" id="HHQ16078.1"/>
    </source>
</evidence>
<evidence type="ECO:0000256" key="5">
    <source>
        <dbReference type="RuleBase" id="RU362116"/>
    </source>
</evidence>
<proteinExistence type="inferred from homology"/>
<evidence type="ECO:0000256" key="4">
    <source>
        <dbReference type="ARBA" id="ARBA00023143"/>
    </source>
</evidence>
<feature type="domain" description="Flagellar basal-body/hook protein C-terminal" evidence="6">
    <location>
        <begin position="502"/>
        <end position="544"/>
    </location>
</feature>
<dbReference type="SUPFAM" id="SSF117143">
    <property type="entry name" value="Flagellar hook protein flgE"/>
    <property type="match status" value="1"/>
</dbReference>
<feature type="domain" description="Flagellar hook protein FlgE/F/G-like D1" evidence="8">
    <location>
        <begin position="88"/>
        <end position="151"/>
    </location>
</feature>
<dbReference type="PANTHER" id="PTHR30435:SF1">
    <property type="entry name" value="FLAGELLAR HOOK PROTEIN FLGE"/>
    <property type="match status" value="1"/>
</dbReference>
<protein>
    <recommendedName>
        <fullName evidence="3 5">Flagellar hook protein FlgE</fullName>
    </recommendedName>
</protein>